<dbReference type="AlphaFoldDB" id="A0A292YIZ6"/>
<name>A0A292YIZ6_9BACL</name>
<gene>
    <name evidence="1" type="ORF">EFBL_1543</name>
</gene>
<evidence type="ECO:0000313" key="1">
    <source>
        <dbReference type="EMBL" id="GAX89918.1"/>
    </source>
</evidence>
<comment type="caution">
    <text evidence="1">The sequence shown here is derived from an EMBL/GenBank/DDBJ whole genome shotgun (WGS) entry which is preliminary data.</text>
</comment>
<organism evidence="1 2">
    <name type="scientific">Effusibacillus lacus</name>
    <dbReference type="NCBI Taxonomy" id="1348429"/>
    <lineage>
        <taxon>Bacteria</taxon>
        <taxon>Bacillati</taxon>
        <taxon>Bacillota</taxon>
        <taxon>Bacilli</taxon>
        <taxon>Bacillales</taxon>
        <taxon>Alicyclobacillaceae</taxon>
        <taxon>Effusibacillus</taxon>
    </lineage>
</organism>
<proteinExistence type="predicted"/>
<dbReference type="EMBL" id="BDUF01000043">
    <property type="protein sequence ID" value="GAX89918.1"/>
    <property type="molecule type" value="Genomic_DNA"/>
</dbReference>
<protein>
    <submittedName>
        <fullName evidence="1">Uncharacterized protein</fullName>
    </submittedName>
</protein>
<evidence type="ECO:0000313" key="2">
    <source>
        <dbReference type="Proteomes" id="UP000217785"/>
    </source>
</evidence>
<keyword evidence="2" id="KW-1185">Reference proteome</keyword>
<reference evidence="2" key="1">
    <citation type="submission" date="2017-07" db="EMBL/GenBank/DDBJ databases">
        <title>Draft genome sequence of Effusibacillus lacus strain skLN1.</title>
        <authorList>
            <person name="Watanabe M."/>
            <person name="Kojima H."/>
            <person name="Fukui M."/>
        </authorList>
    </citation>
    <scope>NUCLEOTIDE SEQUENCE [LARGE SCALE GENOMIC DNA]</scope>
    <source>
        <strain evidence="2">skLN1</strain>
    </source>
</reference>
<sequence>MMWTANNQEAVNMPMATPIRWETCRDRPKNGQYLHGFGLTGVLRHPFQELCLEFPVLIWYIDICPIITVERTIYTEADGVLVSLPVFKTEREAWDVSGGFDSHTLPPFFLFKSRII</sequence>
<accession>A0A292YIZ6</accession>
<dbReference type="Proteomes" id="UP000217785">
    <property type="component" value="Unassembled WGS sequence"/>
</dbReference>